<accession>A0A2G6KI86</accession>
<keyword evidence="8" id="KW-0175">Coiled coil</keyword>
<dbReference type="Proteomes" id="UP000230821">
    <property type="component" value="Unassembled WGS sequence"/>
</dbReference>
<dbReference type="Gene3D" id="1.10.1660.10">
    <property type="match status" value="1"/>
</dbReference>
<evidence type="ECO:0000256" key="3">
    <source>
        <dbReference type="ARBA" id="ARBA00022914"/>
    </source>
</evidence>
<dbReference type="CDD" id="cd04783">
    <property type="entry name" value="HTH_MerR1"/>
    <property type="match status" value="1"/>
</dbReference>
<evidence type="ECO:0000259" key="9">
    <source>
        <dbReference type="PROSITE" id="PS50937"/>
    </source>
</evidence>
<dbReference type="GO" id="GO:0046689">
    <property type="term" value="P:response to mercury ion"/>
    <property type="evidence" value="ECO:0007669"/>
    <property type="project" value="UniProtKB-KW"/>
</dbReference>
<comment type="caution">
    <text evidence="10">The sequence shown here is derived from an EMBL/GenBank/DDBJ whole genome shotgun (WGS) entry which is preliminary data.</text>
</comment>
<dbReference type="PANTHER" id="PTHR30204">
    <property type="entry name" value="REDOX-CYCLING DRUG-SENSING TRANSCRIPTIONAL ACTIVATOR SOXR"/>
    <property type="match status" value="1"/>
</dbReference>
<keyword evidence="3" id="KW-0476">Mercury</keyword>
<feature type="coiled-coil region" evidence="8">
    <location>
        <begin position="84"/>
        <end position="111"/>
    </location>
</feature>
<sequence>MEHLTTGQLAKQARVNIETVRYYERRGLIPEPPRRESGYRKYPINMVERIQFIKRAQELGFSLKEIGELLSLRLDPHTPAMAVRRKTEAKVKEIEQKIDDLQQMKHALVHLIGQCDGHGTVDDCPIIEALEKSSSWNYRH</sequence>
<dbReference type="SMART" id="SM00422">
    <property type="entry name" value="HTH_MERR"/>
    <property type="match status" value="1"/>
</dbReference>
<dbReference type="SUPFAM" id="SSF46955">
    <property type="entry name" value="Putative DNA-binding domain"/>
    <property type="match status" value="1"/>
</dbReference>
<name>A0A2G6KI86_9BACT</name>
<dbReference type="EMBL" id="PDSK01000078">
    <property type="protein sequence ID" value="PIE34712.1"/>
    <property type="molecule type" value="Genomic_DNA"/>
</dbReference>
<keyword evidence="6" id="KW-0804">Transcription</keyword>
<dbReference type="PANTHER" id="PTHR30204:SF94">
    <property type="entry name" value="HEAVY METAL-DEPENDENT TRANSCRIPTIONAL REGULATOR HI_0293-RELATED"/>
    <property type="match status" value="1"/>
</dbReference>
<dbReference type="PRINTS" id="PR00040">
    <property type="entry name" value="HTHMERR"/>
</dbReference>
<proteinExistence type="predicted"/>
<protein>
    <recommendedName>
        <fullName evidence="1">Mercuric resistance operon regulatory protein</fullName>
    </recommendedName>
</protein>
<evidence type="ECO:0000256" key="5">
    <source>
        <dbReference type="ARBA" id="ARBA00023125"/>
    </source>
</evidence>
<dbReference type="PROSITE" id="PS00552">
    <property type="entry name" value="HTH_MERR_1"/>
    <property type="match status" value="1"/>
</dbReference>
<keyword evidence="5" id="KW-0238">DNA-binding</keyword>
<evidence type="ECO:0000313" key="11">
    <source>
        <dbReference type="Proteomes" id="UP000230821"/>
    </source>
</evidence>
<evidence type="ECO:0000256" key="4">
    <source>
        <dbReference type="ARBA" id="ARBA00023015"/>
    </source>
</evidence>
<evidence type="ECO:0000256" key="6">
    <source>
        <dbReference type="ARBA" id="ARBA00023163"/>
    </source>
</evidence>
<dbReference type="GO" id="GO:0003677">
    <property type="term" value="F:DNA binding"/>
    <property type="evidence" value="ECO:0007669"/>
    <property type="project" value="UniProtKB-KW"/>
</dbReference>
<dbReference type="InterPro" id="IPR000551">
    <property type="entry name" value="MerR-type_HTH_dom"/>
</dbReference>
<evidence type="ECO:0000313" key="10">
    <source>
        <dbReference type="EMBL" id="PIE34712.1"/>
    </source>
</evidence>
<evidence type="ECO:0000256" key="7">
    <source>
        <dbReference type="ARBA" id="ARBA00024874"/>
    </source>
</evidence>
<evidence type="ECO:0000256" key="8">
    <source>
        <dbReference type="SAM" id="Coils"/>
    </source>
</evidence>
<dbReference type="Pfam" id="PF00376">
    <property type="entry name" value="MerR"/>
    <property type="match status" value="1"/>
</dbReference>
<organism evidence="10 11">
    <name type="scientific">candidate division KSB3 bacterium</name>
    <dbReference type="NCBI Taxonomy" id="2044937"/>
    <lineage>
        <taxon>Bacteria</taxon>
        <taxon>candidate division KSB3</taxon>
    </lineage>
</organism>
<keyword evidence="4" id="KW-0805">Transcription regulation</keyword>
<dbReference type="GO" id="GO:0045340">
    <property type="term" value="F:mercury ion binding"/>
    <property type="evidence" value="ECO:0007669"/>
    <property type="project" value="InterPro"/>
</dbReference>
<dbReference type="AlphaFoldDB" id="A0A2G6KI86"/>
<dbReference type="InterPro" id="IPR015358">
    <property type="entry name" value="Tscrpt_reg_MerR_DNA-bd"/>
</dbReference>
<dbReference type="Pfam" id="PF09278">
    <property type="entry name" value="MerR-DNA-bind"/>
    <property type="match status" value="1"/>
</dbReference>
<dbReference type="GO" id="GO:0003700">
    <property type="term" value="F:DNA-binding transcription factor activity"/>
    <property type="evidence" value="ECO:0007669"/>
    <property type="project" value="InterPro"/>
</dbReference>
<keyword evidence="2" id="KW-0475">Mercuric resistance</keyword>
<gene>
    <name evidence="10" type="ORF">CSA56_06990</name>
</gene>
<dbReference type="InterPro" id="IPR047057">
    <property type="entry name" value="MerR_fam"/>
</dbReference>
<comment type="function">
    <text evidence="7">Mediates the mercuric-dependent induction of mercury resistance operon. In the absence of mercury MerR represses transcription by binding tightly to the mer operator region; when mercury is present the dimeric complex binds a single ion and becomes a potent transcriptional activator, while remaining bound to the mer site.</text>
</comment>
<reference evidence="10 11" key="1">
    <citation type="submission" date="2017-10" db="EMBL/GenBank/DDBJ databases">
        <title>Novel microbial diversity and functional potential in the marine mammal oral microbiome.</title>
        <authorList>
            <person name="Dudek N.K."/>
            <person name="Sun C.L."/>
            <person name="Burstein D."/>
            <person name="Kantor R.S."/>
            <person name="Aliaga Goltsman D.S."/>
            <person name="Bik E.M."/>
            <person name="Thomas B.C."/>
            <person name="Banfield J.F."/>
            <person name="Relman D.A."/>
        </authorList>
    </citation>
    <scope>NUCLEOTIDE SEQUENCE [LARGE SCALE GENOMIC DNA]</scope>
    <source>
        <strain evidence="10">DOLJORAL78_47_16</strain>
    </source>
</reference>
<dbReference type="PROSITE" id="PS50937">
    <property type="entry name" value="HTH_MERR_2"/>
    <property type="match status" value="1"/>
</dbReference>
<dbReference type="InterPro" id="IPR009061">
    <property type="entry name" value="DNA-bd_dom_put_sf"/>
</dbReference>
<evidence type="ECO:0000256" key="1">
    <source>
        <dbReference type="ARBA" id="ARBA00017146"/>
    </source>
</evidence>
<dbReference type="InterPro" id="IPR011794">
    <property type="entry name" value="MerR"/>
</dbReference>
<feature type="domain" description="HTH merR-type" evidence="9">
    <location>
        <begin position="3"/>
        <end position="72"/>
    </location>
</feature>
<evidence type="ECO:0000256" key="2">
    <source>
        <dbReference type="ARBA" id="ARBA00022466"/>
    </source>
</evidence>